<protein>
    <submittedName>
        <fullName evidence="3">ANTAR domain-containing protein</fullName>
    </submittedName>
    <submittedName>
        <fullName evidence="2">Histidine kinase</fullName>
    </submittedName>
</protein>
<dbReference type="Proteomes" id="UP000774958">
    <property type="component" value="Unassembled WGS sequence"/>
</dbReference>
<dbReference type="KEGG" id="asr:WL1483_1264"/>
<dbReference type="Proteomes" id="UP000058114">
    <property type="component" value="Chromosome"/>
</dbReference>
<dbReference type="RefSeq" id="WP_060587076.1">
    <property type="nucleotide sequence ID" value="NZ_CP013067.1"/>
</dbReference>
<dbReference type="GO" id="GO:0016301">
    <property type="term" value="F:kinase activity"/>
    <property type="evidence" value="ECO:0007669"/>
    <property type="project" value="UniProtKB-KW"/>
</dbReference>
<evidence type="ECO:0000259" key="1">
    <source>
        <dbReference type="PROSITE" id="PS50921"/>
    </source>
</evidence>
<keyword evidence="2" id="KW-0808">Transferase</keyword>
<keyword evidence="5" id="KW-1185">Reference proteome</keyword>
<evidence type="ECO:0000313" key="2">
    <source>
        <dbReference type="EMBL" id="ALP40683.1"/>
    </source>
</evidence>
<reference evidence="4" key="1">
    <citation type="submission" date="2015-10" db="EMBL/GenBank/DDBJ databases">
        <title>Complete Genome Sequence of Aeromonas schubertii strain WL1483.</title>
        <authorList>
            <person name="Liu L."/>
        </authorList>
    </citation>
    <scope>NUCLEOTIDE SEQUENCE [LARGE SCALE GENOMIC DNA]</scope>
    <source>
        <strain evidence="4">WL1483</strain>
    </source>
</reference>
<dbReference type="SMART" id="SM01012">
    <property type="entry name" value="ANTAR"/>
    <property type="match status" value="1"/>
</dbReference>
<dbReference type="SUPFAM" id="SSF52172">
    <property type="entry name" value="CheY-like"/>
    <property type="match status" value="1"/>
</dbReference>
<evidence type="ECO:0000313" key="3">
    <source>
        <dbReference type="EMBL" id="MBZ6067952.1"/>
    </source>
</evidence>
<dbReference type="Pfam" id="PF03861">
    <property type="entry name" value="ANTAR"/>
    <property type="match status" value="1"/>
</dbReference>
<sequence>MHSPQQETACVLIHADEPGQANRLAGLCSHYGYRPRILDRHALLQAQGEAAGLMISCRQITAELRLALKARPDLPRVLFCERIPAREQESLMGVGVWLVPHGCGEREKIAAWLSLARQLTLLLAEGAEREQGLTRRLEERRLVERAKGRLMRQHGLGEEEAYQLLRRAAMAQSKSLGELARQLLAG</sequence>
<dbReference type="Gene3D" id="1.10.10.10">
    <property type="entry name" value="Winged helix-like DNA-binding domain superfamily/Winged helix DNA-binding domain"/>
    <property type="match status" value="1"/>
</dbReference>
<reference evidence="2 4" key="2">
    <citation type="journal article" date="2016" name="Genome Announc.">
        <title>Complete Genome Sequence of the Highly Virulent Aeromonas schubertii Strain WL1483, Isolated from Diseased Snakehead Fish (Channa argus) in China.</title>
        <authorList>
            <person name="Liu L."/>
            <person name="Li N."/>
            <person name="Zhang D."/>
            <person name="Fu X."/>
            <person name="Shi C."/>
            <person name="Lin Q."/>
            <person name="Hao G."/>
        </authorList>
    </citation>
    <scope>NUCLEOTIDE SEQUENCE [LARGE SCALE GENOMIC DNA]</scope>
    <source>
        <strain evidence="2 4">WL1483</strain>
    </source>
</reference>
<dbReference type="GO" id="GO:0003723">
    <property type="term" value="F:RNA binding"/>
    <property type="evidence" value="ECO:0007669"/>
    <property type="project" value="InterPro"/>
</dbReference>
<dbReference type="InterPro" id="IPR005561">
    <property type="entry name" value="ANTAR"/>
</dbReference>
<evidence type="ECO:0000313" key="5">
    <source>
        <dbReference type="Proteomes" id="UP000774958"/>
    </source>
</evidence>
<evidence type="ECO:0000313" key="4">
    <source>
        <dbReference type="Proteomes" id="UP000058114"/>
    </source>
</evidence>
<dbReference type="PATRIC" id="fig|652.5.peg.3155"/>
<gene>
    <name evidence="3" type="ORF">LA374_17305</name>
    <name evidence="2" type="ORF">WL1483_1264</name>
</gene>
<accession>A0A0S2SG40</accession>
<dbReference type="InterPro" id="IPR011006">
    <property type="entry name" value="CheY-like_superfamily"/>
</dbReference>
<proteinExistence type="predicted"/>
<feature type="domain" description="ANTAR" evidence="1">
    <location>
        <begin position="123"/>
        <end position="184"/>
    </location>
</feature>
<organism evidence="2 4">
    <name type="scientific">Aeromonas schubertii</name>
    <dbReference type="NCBI Taxonomy" id="652"/>
    <lineage>
        <taxon>Bacteria</taxon>
        <taxon>Pseudomonadati</taxon>
        <taxon>Pseudomonadota</taxon>
        <taxon>Gammaproteobacteria</taxon>
        <taxon>Aeromonadales</taxon>
        <taxon>Aeromonadaceae</taxon>
        <taxon>Aeromonas</taxon>
    </lineage>
</organism>
<dbReference type="PROSITE" id="PS50921">
    <property type="entry name" value="ANTAR"/>
    <property type="match status" value="1"/>
</dbReference>
<keyword evidence="2" id="KW-0418">Kinase</keyword>
<dbReference type="EMBL" id="CP013067">
    <property type="protein sequence ID" value="ALP40683.1"/>
    <property type="molecule type" value="Genomic_DNA"/>
</dbReference>
<dbReference type="InterPro" id="IPR036388">
    <property type="entry name" value="WH-like_DNA-bd_sf"/>
</dbReference>
<reference evidence="3 5" key="3">
    <citation type="submission" date="2021-09" db="EMBL/GenBank/DDBJ databases">
        <title>Aeromonas schubertii isolated from Asian sea bass.</title>
        <authorList>
            <person name="Pinpimai K."/>
        </authorList>
    </citation>
    <scope>NUCLEOTIDE SEQUENCE [LARGE SCALE GENOMIC DNA]</scope>
    <source>
        <strain evidence="3 5">CHULA2021a</strain>
    </source>
</reference>
<dbReference type="AlphaFoldDB" id="A0A0S2SG40"/>
<name>A0A0S2SG40_9GAMM</name>
<dbReference type="EMBL" id="JAIRBT010000030">
    <property type="protein sequence ID" value="MBZ6067952.1"/>
    <property type="molecule type" value="Genomic_DNA"/>
</dbReference>